<sequence>DYLSAMGRLVEPVLVRTLGDVEDLDDIGETESVKLASLVRNFGSLEGLFADGTTGETAVGLFVPSWFKASYLPEILTGSLVDIEFLTFEAGALVDYTRAELVGLIKALFADTANRSRLLEKIESSEV</sequence>
<dbReference type="EMBL" id="KZ820590">
    <property type="protein sequence ID" value="PWN47003.1"/>
    <property type="molecule type" value="Genomic_DNA"/>
</dbReference>
<evidence type="ECO:0000313" key="1">
    <source>
        <dbReference type="EMBL" id="PWN47003.1"/>
    </source>
</evidence>
<dbReference type="Proteomes" id="UP000245626">
    <property type="component" value="Unassembled WGS sequence"/>
</dbReference>
<name>A0ACD0NMF9_9BASI</name>
<keyword evidence="2" id="KW-1185">Reference proteome</keyword>
<protein>
    <submittedName>
        <fullName evidence="1">Uncharacterized protein</fullName>
    </submittedName>
</protein>
<organism evidence="1 2">
    <name type="scientific">Violaceomyces palustris</name>
    <dbReference type="NCBI Taxonomy" id="1673888"/>
    <lineage>
        <taxon>Eukaryota</taxon>
        <taxon>Fungi</taxon>
        <taxon>Dikarya</taxon>
        <taxon>Basidiomycota</taxon>
        <taxon>Ustilaginomycotina</taxon>
        <taxon>Ustilaginomycetes</taxon>
        <taxon>Violaceomycetales</taxon>
        <taxon>Violaceomycetaceae</taxon>
        <taxon>Violaceomyces</taxon>
    </lineage>
</organism>
<gene>
    <name evidence="1" type="ORF">IE53DRAFT_305192</name>
</gene>
<reference evidence="1 2" key="1">
    <citation type="journal article" date="2018" name="Mol. Biol. Evol.">
        <title>Broad Genomic Sampling Reveals a Smut Pathogenic Ancestry of the Fungal Clade Ustilaginomycotina.</title>
        <authorList>
            <person name="Kijpornyongpan T."/>
            <person name="Mondo S.J."/>
            <person name="Barry K."/>
            <person name="Sandor L."/>
            <person name="Lee J."/>
            <person name="Lipzen A."/>
            <person name="Pangilinan J."/>
            <person name="LaButti K."/>
            <person name="Hainaut M."/>
            <person name="Henrissat B."/>
            <person name="Grigoriev I.V."/>
            <person name="Spatafora J.W."/>
            <person name="Aime M.C."/>
        </authorList>
    </citation>
    <scope>NUCLEOTIDE SEQUENCE [LARGE SCALE GENOMIC DNA]</scope>
    <source>
        <strain evidence="1 2">SA 807</strain>
    </source>
</reference>
<accession>A0ACD0NMF9</accession>
<feature type="non-terminal residue" evidence="1">
    <location>
        <position position="1"/>
    </location>
</feature>
<feature type="non-terminal residue" evidence="1">
    <location>
        <position position="127"/>
    </location>
</feature>
<proteinExistence type="predicted"/>
<evidence type="ECO:0000313" key="2">
    <source>
        <dbReference type="Proteomes" id="UP000245626"/>
    </source>
</evidence>